<accession>A0A4C2A2A0</accession>
<reference evidence="2 3" key="1">
    <citation type="journal article" date="2019" name="Commun. Biol.">
        <title>The bagworm genome reveals a unique fibroin gene that provides high tensile strength.</title>
        <authorList>
            <person name="Kono N."/>
            <person name="Nakamura H."/>
            <person name="Ohtoshi R."/>
            <person name="Tomita M."/>
            <person name="Numata K."/>
            <person name="Arakawa K."/>
        </authorList>
    </citation>
    <scope>NUCLEOTIDE SEQUENCE [LARGE SCALE GENOMIC DNA]</scope>
</reference>
<protein>
    <submittedName>
        <fullName evidence="2">Uncharacterized protein</fullName>
    </submittedName>
</protein>
<dbReference type="Proteomes" id="UP000299102">
    <property type="component" value="Unassembled WGS sequence"/>
</dbReference>
<keyword evidence="3" id="KW-1185">Reference proteome</keyword>
<proteinExistence type="predicted"/>
<dbReference type="AlphaFoldDB" id="A0A4C2A2A0"/>
<name>A0A4C2A2A0_EUMVA</name>
<feature type="region of interest" description="Disordered" evidence="1">
    <location>
        <begin position="1"/>
        <end position="32"/>
    </location>
</feature>
<comment type="caution">
    <text evidence="2">The sequence shown here is derived from an EMBL/GenBank/DDBJ whole genome shotgun (WGS) entry which is preliminary data.</text>
</comment>
<evidence type="ECO:0000313" key="2">
    <source>
        <dbReference type="EMBL" id="GBP93404.1"/>
    </source>
</evidence>
<organism evidence="2 3">
    <name type="scientific">Eumeta variegata</name>
    <name type="common">Bagworm moth</name>
    <name type="synonym">Eumeta japonica</name>
    <dbReference type="NCBI Taxonomy" id="151549"/>
    <lineage>
        <taxon>Eukaryota</taxon>
        <taxon>Metazoa</taxon>
        <taxon>Ecdysozoa</taxon>
        <taxon>Arthropoda</taxon>
        <taxon>Hexapoda</taxon>
        <taxon>Insecta</taxon>
        <taxon>Pterygota</taxon>
        <taxon>Neoptera</taxon>
        <taxon>Endopterygota</taxon>
        <taxon>Lepidoptera</taxon>
        <taxon>Glossata</taxon>
        <taxon>Ditrysia</taxon>
        <taxon>Tineoidea</taxon>
        <taxon>Psychidae</taxon>
        <taxon>Oiketicinae</taxon>
        <taxon>Eumeta</taxon>
    </lineage>
</organism>
<gene>
    <name evidence="2" type="ORF">EVAR_44114_1</name>
</gene>
<dbReference type="EMBL" id="BGZK01002372">
    <property type="protein sequence ID" value="GBP93404.1"/>
    <property type="molecule type" value="Genomic_DNA"/>
</dbReference>
<sequence>MKVAFRINTSRPHKKCPISLNPEQPNSRESCDRGITAGARQRKAPASVGRVGIASAAQLGSARRRALAIAASHCLNAVLAGV</sequence>
<evidence type="ECO:0000256" key="1">
    <source>
        <dbReference type="SAM" id="MobiDB-lite"/>
    </source>
</evidence>
<evidence type="ECO:0000313" key="3">
    <source>
        <dbReference type="Proteomes" id="UP000299102"/>
    </source>
</evidence>